<evidence type="ECO:0000313" key="3">
    <source>
        <dbReference type="EMBL" id="OYX55711.1"/>
    </source>
</evidence>
<comment type="caution">
    <text evidence="3">The sequence shown here is derived from an EMBL/GenBank/DDBJ whole genome shotgun (WGS) entry which is preliminary data.</text>
</comment>
<keyword evidence="1" id="KW-0812">Transmembrane</keyword>
<evidence type="ECO:0000256" key="1">
    <source>
        <dbReference type="SAM" id="Phobius"/>
    </source>
</evidence>
<protein>
    <recommendedName>
        <fullName evidence="2">TadE-like domain-containing protein</fullName>
    </recommendedName>
</protein>
<dbReference type="EMBL" id="NCEQ01000012">
    <property type="protein sequence ID" value="OYX55711.1"/>
    <property type="molecule type" value="Genomic_DNA"/>
</dbReference>
<proteinExistence type="predicted"/>
<evidence type="ECO:0000313" key="4">
    <source>
        <dbReference type="Proteomes" id="UP000216147"/>
    </source>
</evidence>
<dbReference type="Proteomes" id="UP000216147">
    <property type="component" value="Unassembled WGS sequence"/>
</dbReference>
<gene>
    <name evidence="3" type="ORF">B7Y86_12210</name>
</gene>
<organism evidence="3 4">
    <name type="scientific">Brevundimonas subvibrioides</name>
    <dbReference type="NCBI Taxonomy" id="74313"/>
    <lineage>
        <taxon>Bacteria</taxon>
        <taxon>Pseudomonadati</taxon>
        <taxon>Pseudomonadota</taxon>
        <taxon>Alphaproteobacteria</taxon>
        <taxon>Caulobacterales</taxon>
        <taxon>Caulobacteraceae</taxon>
        <taxon>Brevundimonas</taxon>
    </lineage>
</organism>
<reference evidence="3 4" key="1">
    <citation type="submission" date="2017-03" db="EMBL/GenBank/DDBJ databases">
        <title>Lifting the veil on microbial sulfur biogeochemistry in mining wastewaters.</title>
        <authorList>
            <person name="Kantor R.S."/>
            <person name="Colenbrander Nelson T."/>
            <person name="Marshall S."/>
            <person name="Bennett D."/>
            <person name="Apte S."/>
            <person name="Camacho D."/>
            <person name="Thomas B.C."/>
            <person name="Warren L.A."/>
            <person name="Banfield J.F."/>
        </authorList>
    </citation>
    <scope>NUCLEOTIDE SEQUENCE [LARGE SCALE GENOMIC DNA]</scope>
    <source>
        <strain evidence="3">32-68-21</strain>
    </source>
</reference>
<accession>A0A258HFE9</accession>
<dbReference type="AlphaFoldDB" id="A0A258HFE9"/>
<keyword evidence="1" id="KW-1133">Transmembrane helix</keyword>
<sequence length="222" mass="24176">MVFPAAGHALHATGHVAAELRRRRDLGRHRLPQRALSRVHAVSLRRSASLGFLRRFGRDGSGVSAVEFALLAPVLILIYFGLAEFCQAYMAQRRMGHSTSQVADIVAQYQAVDTDLIDDTFAVGGLVLAPFPDSALKLRVTAITRGNDGVARVTWSRGKGMTPRTGSVTVPAGLIENGEGIIMSEGTYDYVSPLNQVLGTKQFSHTYWLRPRLVNTIPCTNC</sequence>
<evidence type="ECO:0000259" key="2">
    <source>
        <dbReference type="Pfam" id="PF07811"/>
    </source>
</evidence>
<dbReference type="Pfam" id="PF07811">
    <property type="entry name" value="TadE"/>
    <property type="match status" value="1"/>
</dbReference>
<name>A0A258HFE9_9CAUL</name>
<feature type="transmembrane region" description="Helical" evidence="1">
    <location>
        <begin position="68"/>
        <end position="90"/>
    </location>
</feature>
<keyword evidence="1" id="KW-0472">Membrane</keyword>
<feature type="domain" description="TadE-like" evidence="2">
    <location>
        <begin position="62"/>
        <end position="103"/>
    </location>
</feature>
<dbReference type="InterPro" id="IPR012495">
    <property type="entry name" value="TadE-like_dom"/>
</dbReference>